<dbReference type="Proteomes" id="UP000184368">
    <property type="component" value="Unassembled WGS sequence"/>
</dbReference>
<sequence length="115" mass="12967">MPEEENSKPSSAFDVKTIHSNNAKAIGNYVTHIITKNEGELYCQLWNCSRKVSHLYTEAYSDKGILRSVEALERGGLLKGKRSVLTNEYCAVHTIPLNQATMRFYDCLGVKNKEV</sequence>
<gene>
    <name evidence="1" type="ORF">SAMN05444008_105108</name>
</gene>
<name>A0A1M4Z6U7_9BACT</name>
<keyword evidence="2" id="KW-1185">Reference proteome</keyword>
<proteinExistence type="predicted"/>
<accession>A0A1M4Z6U7</accession>
<protein>
    <submittedName>
        <fullName evidence="1">Uncharacterized protein</fullName>
    </submittedName>
</protein>
<organism evidence="1 2">
    <name type="scientific">Cnuella takakiae</name>
    <dbReference type="NCBI Taxonomy" id="1302690"/>
    <lineage>
        <taxon>Bacteria</taxon>
        <taxon>Pseudomonadati</taxon>
        <taxon>Bacteroidota</taxon>
        <taxon>Chitinophagia</taxon>
        <taxon>Chitinophagales</taxon>
        <taxon>Chitinophagaceae</taxon>
        <taxon>Cnuella</taxon>
    </lineage>
</organism>
<evidence type="ECO:0000313" key="1">
    <source>
        <dbReference type="EMBL" id="SHF13668.1"/>
    </source>
</evidence>
<reference evidence="1 2" key="1">
    <citation type="submission" date="2016-11" db="EMBL/GenBank/DDBJ databases">
        <authorList>
            <person name="Jaros S."/>
            <person name="Januszkiewicz K."/>
            <person name="Wedrychowicz H."/>
        </authorList>
    </citation>
    <scope>NUCLEOTIDE SEQUENCE [LARGE SCALE GENOMIC DNA]</scope>
    <source>
        <strain evidence="1 2">DSM 26897</strain>
    </source>
</reference>
<dbReference type="AlphaFoldDB" id="A0A1M4Z6U7"/>
<evidence type="ECO:0000313" key="2">
    <source>
        <dbReference type="Proteomes" id="UP000184368"/>
    </source>
</evidence>
<dbReference type="EMBL" id="FQUO01000005">
    <property type="protein sequence ID" value="SHF13668.1"/>
    <property type="molecule type" value="Genomic_DNA"/>
</dbReference>